<dbReference type="RefSeq" id="XP_068355034.1">
    <property type="nucleotide sequence ID" value="XM_068507782.1"/>
</dbReference>
<reference evidence="2" key="1">
    <citation type="submission" date="2016-10" db="EMBL/GenBank/DDBJ databases">
        <authorList>
            <person name="Benchimol M."/>
            <person name="Almeida L.G."/>
            <person name="Vasconcelos A.T."/>
            <person name="Perreira-Neves A."/>
            <person name="Rosa I.A."/>
            <person name="Tasca T."/>
            <person name="Bogo M.R."/>
            <person name="de Souza W."/>
        </authorList>
    </citation>
    <scope>NUCLEOTIDE SEQUENCE [LARGE SCALE GENOMIC DNA]</scope>
    <source>
        <strain evidence="2">K</strain>
    </source>
</reference>
<evidence type="ECO:0000313" key="3">
    <source>
        <dbReference type="Proteomes" id="UP000179807"/>
    </source>
</evidence>
<dbReference type="EMBL" id="MLAK01000891">
    <property type="protein sequence ID" value="OHT01898.1"/>
    <property type="molecule type" value="Genomic_DNA"/>
</dbReference>
<dbReference type="SMART" id="SM00239">
    <property type="entry name" value="C2"/>
    <property type="match status" value="1"/>
</dbReference>
<evidence type="ECO:0000259" key="1">
    <source>
        <dbReference type="PROSITE" id="PS50004"/>
    </source>
</evidence>
<sequence>MYKIHVVKASNLPSADRNGLSDPFVVIYAKTSDGKIKIGQTKVVKKNLNPDWDSSLQKPFFVYTPLVKELKFKVYDKDVIGKDKLGSLKFESQFATPLNSFPIKSKRAFNNGLQFNDSNWPTLTVSVQLISDRSAFEDRKKGELNKYQRVGYMLEFNPPLPAGKRNTNLSFLAFDRVDGGMARRLPRQCNFDDRGVKVKYPTTDFQSGWSPVATLNLPKLETHLFSNVQFYYIPVIEVEDYSGVITLLCFGISKDCAHKACLLYDEPIELHVGPGQKEIVNSLTSFHLHDCYNTLEHSDFTKTIGETRIYLSSLENFYAFANCVKKVVLPPETKIFNRLELDVDKAITLRYASQFHQRPLPEKLIFYADWNSTSGHTLDEGIQVFDKDFNPLGMICSKHEKAFDKSLEWKIDRTQKYDQFKNETLYLRVNLSGLPKEARFVALALAGYSNSEWPMKYGGFFRIIEEDSLFEFVNMTARYKGHCTGVNICVLWKMDNGDWAVLPMLKSFTHSGFTKGLKLHFEKIREYLKTSSYLQEMTAVMNQYY</sequence>
<dbReference type="Gene3D" id="2.60.40.150">
    <property type="entry name" value="C2 domain"/>
    <property type="match status" value="1"/>
</dbReference>
<dbReference type="PANTHER" id="PTHR47800:SF5">
    <property type="entry name" value="FER-1-LIKE PROTEIN 6"/>
    <property type="match status" value="1"/>
</dbReference>
<dbReference type="SUPFAM" id="SSF49562">
    <property type="entry name" value="C2 domain (Calcium/lipid-binding domain, CaLB)"/>
    <property type="match status" value="1"/>
</dbReference>
<dbReference type="Proteomes" id="UP000179807">
    <property type="component" value="Unassembled WGS sequence"/>
</dbReference>
<dbReference type="PANTHER" id="PTHR47800">
    <property type="entry name" value="C2 DOMAIN-CONTAINING PROTEIN"/>
    <property type="match status" value="1"/>
</dbReference>
<dbReference type="GeneID" id="94842486"/>
<dbReference type="OrthoDB" id="270970at2759"/>
<dbReference type="Pfam" id="PF00168">
    <property type="entry name" value="C2"/>
    <property type="match status" value="1"/>
</dbReference>
<dbReference type="InterPro" id="IPR000008">
    <property type="entry name" value="C2_dom"/>
</dbReference>
<organism evidence="2 3">
    <name type="scientific">Tritrichomonas foetus</name>
    <dbReference type="NCBI Taxonomy" id="1144522"/>
    <lineage>
        <taxon>Eukaryota</taxon>
        <taxon>Metamonada</taxon>
        <taxon>Parabasalia</taxon>
        <taxon>Tritrichomonadida</taxon>
        <taxon>Tritrichomonadidae</taxon>
        <taxon>Tritrichomonas</taxon>
    </lineage>
</organism>
<dbReference type="AlphaFoldDB" id="A0A1J4JT33"/>
<feature type="domain" description="C2" evidence="1">
    <location>
        <begin position="1"/>
        <end position="111"/>
    </location>
</feature>
<dbReference type="InterPro" id="IPR035892">
    <property type="entry name" value="C2_domain_sf"/>
</dbReference>
<evidence type="ECO:0000313" key="2">
    <source>
        <dbReference type="EMBL" id="OHT01898.1"/>
    </source>
</evidence>
<keyword evidence="3" id="KW-1185">Reference proteome</keyword>
<dbReference type="VEuPathDB" id="TrichDB:TRFO_31189"/>
<protein>
    <recommendedName>
        <fullName evidence="1">C2 domain-containing protein</fullName>
    </recommendedName>
</protein>
<accession>A0A1J4JT33</accession>
<dbReference type="GO" id="GO:0010628">
    <property type="term" value="P:positive regulation of gene expression"/>
    <property type="evidence" value="ECO:0007669"/>
    <property type="project" value="TreeGrafter"/>
</dbReference>
<dbReference type="PROSITE" id="PS50004">
    <property type="entry name" value="C2"/>
    <property type="match status" value="1"/>
</dbReference>
<name>A0A1J4JT33_9EUKA</name>
<comment type="caution">
    <text evidence="2">The sequence shown here is derived from an EMBL/GenBank/DDBJ whole genome shotgun (WGS) entry which is preliminary data.</text>
</comment>
<proteinExistence type="predicted"/>
<gene>
    <name evidence="2" type="ORF">TRFO_31189</name>
</gene>